<protein>
    <submittedName>
        <fullName evidence="3">TerD family protein</fullName>
    </submittedName>
</protein>
<organism evidence="3 4">
    <name type="scientific">Chitinimonas lacunae</name>
    <dbReference type="NCBI Taxonomy" id="1963018"/>
    <lineage>
        <taxon>Bacteria</taxon>
        <taxon>Pseudomonadati</taxon>
        <taxon>Pseudomonadota</taxon>
        <taxon>Betaproteobacteria</taxon>
        <taxon>Neisseriales</taxon>
        <taxon>Chitinibacteraceae</taxon>
        <taxon>Chitinimonas</taxon>
    </lineage>
</organism>
<dbReference type="EMBL" id="JBHSBU010000001">
    <property type="protein sequence ID" value="MFC4160679.1"/>
    <property type="molecule type" value="Genomic_DNA"/>
</dbReference>
<sequence>MIHLEKGGRINLAKNHPGLTKIKVGLSWDANAYGSGPDFDIDASVFVLGQGKLLSDEHFVFYNNLQTPDGSVSHSGDNRTGQAEGDDESITIDLAALPPQADELSFVVTIHDAADRRQNFGQVRNSAIRLYDLEQGAVIGQYKLEQEFSTETALQFGSVRKNDVGEWSFVAVGAGYRRGLIDFVRAYGGNV</sequence>
<name>A0ABV8MTK5_9NEIS</name>
<keyword evidence="1" id="KW-0778">Tellurium resistance</keyword>
<dbReference type="Proteomes" id="UP001595791">
    <property type="component" value="Unassembled WGS sequence"/>
</dbReference>
<dbReference type="Gene3D" id="2.60.60.30">
    <property type="entry name" value="sav2460 like domains"/>
    <property type="match status" value="1"/>
</dbReference>
<gene>
    <name evidence="3" type="ORF">ACFOW7_15165</name>
</gene>
<dbReference type="PANTHER" id="PTHR32097:SF17">
    <property type="entry name" value="CAMP-BINDING PROTEIN 1-RELATED"/>
    <property type="match status" value="1"/>
</dbReference>
<keyword evidence="4" id="KW-1185">Reference proteome</keyword>
<comment type="caution">
    <text evidence="3">The sequence shown here is derived from an EMBL/GenBank/DDBJ whole genome shotgun (WGS) entry which is preliminary data.</text>
</comment>
<evidence type="ECO:0000259" key="2">
    <source>
        <dbReference type="Pfam" id="PF02342"/>
    </source>
</evidence>
<evidence type="ECO:0000313" key="3">
    <source>
        <dbReference type="EMBL" id="MFC4160679.1"/>
    </source>
</evidence>
<dbReference type="InterPro" id="IPR051324">
    <property type="entry name" value="Stress/Tellurium_Resist"/>
</dbReference>
<dbReference type="PANTHER" id="PTHR32097">
    <property type="entry name" value="CAMP-BINDING PROTEIN 1-RELATED"/>
    <property type="match status" value="1"/>
</dbReference>
<reference evidence="4" key="1">
    <citation type="journal article" date="2019" name="Int. J. Syst. Evol. Microbiol.">
        <title>The Global Catalogue of Microorganisms (GCM) 10K type strain sequencing project: providing services to taxonomists for standard genome sequencing and annotation.</title>
        <authorList>
            <consortium name="The Broad Institute Genomics Platform"/>
            <consortium name="The Broad Institute Genome Sequencing Center for Infectious Disease"/>
            <person name="Wu L."/>
            <person name="Ma J."/>
        </authorList>
    </citation>
    <scope>NUCLEOTIDE SEQUENCE [LARGE SCALE GENOMIC DNA]</scope>
    <source>
        <strain evidence="4">LMG 29894</strain>
    </source>
</reference>
<accession>A0ABV8MTK5</accession>
<dbReference type="InterPro" id="IPR003325">
    <property type="entry name" value="TerD"/>
</dbReference>
<evidence type="ECO:0000313" key="4">
    <source>
        <dbReference type="Proteomes" id="UP001595791"/>
    </source>
</evidence>
<evidence type="ECO:0000256" key="1">
    <source>
        <dbReference type="ARBA" id="ARBA00022686"/>
    </source>
</evidence>
<proteinExistence type="predicted"/>
<dbReference type="RefSeq" id="WP_378165769.1">
    <property type="nucleotide sequence ID" value="NZ_JBHSBU010000001.1"/>
</dbReference>
<feature type="domain" description="TerD" evidence="2">
    <location>
        <begin position="2"/>
        <end position="187"/>
    </location>
</feature>
<dbReference type="CDD" id="cd06974">
    <property type="entry name" value="TerD_like"/>
    <property type="match status" value="1"/>
</dbReference>
<dbReference type="Pfam" id="PF02342">
    <property type="entry name" value="TerD"/>
    <property type="match status" value="1"/>
</dbReference>